<keyword evidence="2" id="KW-1185">Reference proteome</keyword>
<accession>L7TKC2</accession>
<organism evidence="1 2">
    <name type="scientific">Haloarcula vallismortis tailed virus 1</name>
    <dbReference type="NCBI Taxonomy" id="1262528"/>
    <lineage>
        <taxon>Viruses</taxon>
        <taxon>Duplodnaviria</taxon>
        <taxon>Heunggongvirae</taxon>
        <taxon>Uroviricota</taxon>
        <taxon>Caudoviricetes</taxon>
        <taxon>Thumleimavirales</taxon>
        <taxon>Druskaviridae</taxon>
        <taxon>Tredecimvirus</taxon>
        <taxon>Tredecimvirus thailandense</taxon>
        <taxon>Tredecimvirus HVTV1</taxon>
    </lineage>
</organism>
<dbReference type="Proteomes" id="UP000011137">
    <property type="component" value="Segment"/>
</dbReference>
<evidence type="ECO:0000313" key="2">
    <source>
        <dbReference type="Proteomes" id="UP000011137"/>
    </source>
</evidence>
<dbReference type="OrthoDB" id="23490at10239"/>
<gene>
    <name evidence="1" type="primary">61</name>
    <name evidence="1" type="ORF">HVTV1_61</name>
</gene>
<dbReference type="GeneID" id="14477302"/>
<name>L7TKC2_9CAUD</name>
<protein>
    <submittedName>
        <fullName evidence="1">Uncharacterized protein</fullName>
    </submittedName>
</protein>
<reference evidence="1 2" key="1">
    <citation type="journal article" date="2013" name="J. Virol.">
        <title>Insights into head-tailed viruses infecting extremely halophilic archaea.</title>
        <authorList>
            <person name="Pietila M.K."/>
            <person name="Laurinmaki P."/>
            <person name="Russell D.A."/>
            <person name="Ko C.C."/>
            <person name="Jacobs-Sera D."/>
            <person name="Butcher S.J."/>
            <person name="Bamford D.H."/>
            <person name="Hendrix R.W."/>
        </authorList>
    </citation>
    <scope>NUCLEOTIDE SEQUENCE [LARGE SCALE GENOMIC DNA]</scope>
</reference>
<evidence type="ECO:0000313" key="1">
    <source>
        <dbReference type="EMBL" id="AGC34430.1"/>
    </source>
</evidence>
<dbReference type="EMBL" id="KC117377">
    <property type="protein sequence ID" value="AGC34430.1"/>
    <property type="molecule type" value="Genomic_DNA"/>
</dbReference>
<dbReference type="KEGG" id="vg:14477302"/>
<dbReference type="RefSeq" id="YP_007378966.1">
    <property type="nucleotide sequence ID" value="NC_020158.1"/>
</dbReference>
<sequence length="140" mass="15948">MSNEVPDPAEDFKDLDLDGLDMGFTDDDLEDVVDSVRGDLFQYSGVQCRVRKTEVVAREHDSITASQQKFWVAGVEVDWPDDVMTRAQQMFESDIWDTDAGWVEVRVGHERAVSREEAEDEAEWLAEQVVMLRNDPNAPV</sequence>
<proteinExistence type="predicted"/>